<proteinExistence type="predicted"/>
<evidence type="ECO:0000313" key="2">
    <source>
        <dbReference type="Proteomes" id="UP000501926"/>
    </source>
</evidence>
<organism evidence="1 2">
    <name type="scientific">Kuenenia stuttgartiensis</name>
    <dbReference type="NCBI Taxonomy" id="174633"/>
    <lineage>
        <taxon>Bacteria</taxon>
        <taxon>Pseudomonadati</taxon>
        <taxon>Planctomycetota</taxon>
        <taxon>Candidatus Brocadiia</taxon>
        <taxon>Candidatus Brocadiales</taxon>
        <taxon>Candidatus Brocadiaceae</taxon>
        <taxon>Candidatus Kuenenia</taxon>
    </lineage>
</organism>
<name>A0A6G7GVG8_KUEST</name>
<dbReference type="EMBL" id="CP049055">
    <property type="protein sequence ID" value="QII13313.1"/>
    <property type="molecule type" value="Genomic_DNA"/>
</dbReference>
<evidence type="ECO:0000313" key="1">
    <source>
        <dbReference type="EMBL" id="QII13313.1"/>
    </source>
</evidence>
<accession>A0A6G7GVG8</accession>
<dbReference type="Proteomes" id="UP000501926">
    <property type="component" value="Chromosome"/>
</dbReference>
<sequence length="49" mass="5672">MKCLLPLVTKERENTPSAVVPDREGNLKIWNKDFPAVCPERKISCYFFS</sequence>
<reference evidence="1 2" key="1">
    <citation type="submission" date="2020-02" db="EMBL/GenBank/DDBJ databases">
        <title>Newly sequenced genome of strain CSTR1 showed variability in Candidatus Kuenenia stuttgartiensis genomes.</title>
        <authorList>
            <person name="Ding C."/>
            <person name="Adrian L."/>
        </authorList>
    </citation>
    <scope>NUCLEOTIDE SEQUENCE [LARGE SCALE GENOMIC DNA]</scope>
    <source>
        <strain evidence="1 2">CSTR1</strain>
    </source>
</reference>
<dbReference type="AlphaFoldDB" id="A0A6G7GVG8"/>
<gene>
    <name evidence="1" type="ORF">KsCSTR_39340</name>
</gene>
<protein>
    <submittedName>
        <fullName evidence="1">Uncharacterized protein</fullName>
    </submittedName>
</protein>